<evidence type="ECO:0000259" key="1">
    <source>
        <dbReference type="Pfam" id="PF02900"/>
    </source>
</evidence>
<dbReference type="InterPro" id="IPR004183">
    <property type="entry name" value="Xdiol_dOase_suB"/>
</dbReference>
<dbReference type="SUPFAM" id="SSF53213">
    <property type="entry name" value="LigB-like"/>
    <property type="match status" value="1"/>
</dbReference>
<dbReference type="EMBL" id="CP038150">
    <property type="protein sequence ID" value="QBR01950.1"/>
    <property type="molecule type" value="Genomic_DNA"/>
</dbReference>
<dbReference type="RefSeq" id="WP_134757103.1">
    <property type="nucleotide sequence ID" value="NZ_CP038150.1"/>
</dbReference>
<gene>
    <name evidence="2" type="ORF">E1956_32980</name>
</gene>
<feature type="domain" description="Extradiol ring-cleavage dioxygenase class III enzyme subunit B" evidence="1">
    <location>
        <begin position="9"/>
        <end position="264"/>
    </location>
</feature>
<dbReference type="Proteomes" id="UP000295727">
    <property type="component" value="Chromosome 3"/>
</dbReference>
<keyword evidence="2" id="KW-0560">Oxidoreductase</keyword>
<keyword evidence="2" id="KW-0223">Dioxygenase</keyword>
<keyword evidence="3" id="KW-1185">Reference proteome</keyword>
<name>A0A4P7D4Y6_9BURK</name>
<proteinExistence type="predicted"/>
<dbReference type="OrthoDB" id="8673673at2"/>
<dbReference type="AlphaFoldDB" id="A0A4P7D4Y6"/>
<organism evidence="2 3">
    <name type="scientific">Paraburkholderia pallida</name>
    <dbReference type="NCBI Taxonomy" id="2547399"/>
    <lineage>
        <taxon>Bacteria</taxon>
        <taxon>Pseudomonadati</taxon>
        <taxon>Pseudomonadota</taxon>
        <taxon>Betaproteobacteria</taxon>
        <taxon>Burkholderiales</taxon>
        <taxon>Burkholderiaceae</taxon>
        <taxon>Paraburkholderia</taxon>
    </lineage>
</organism>
<dbReference type="KEGG" id="ppai:E1956_32980"/>
<accession>A0A4P7D4Y6</accession>
<dbReference type="GO" id="GO:0016702">
    <property type="term" value="F:oxidoreductase activity, acting on single donors with incorporation of molecular oxygen, incorporation of two atoms of oxygen"/>
    <property type="evidence" value="ECO:0007669"/>
    <property type="project" value="UniProtKB-ARBA"/>
</dbReference>
<evidence type="ECO:0000313" key="2">
    <source>
        <dbReference type="EMBL" id="QBR01950.1"/>
    </source>
</evidence>
<dbReference type="Gene3D" id="3.40.830.10">
    <property type="entry name" value="LigB-like"/>
    <property type="match status" value="1"/>
</dbReference>
<dbReference type="Pfam" id="PF02900">
    <property type="entry name" value="LigB"/>
    <property type="match status" value="1"/>
</dbReference>
<evidence type="ECO:0000313" key="3">
    <source>
        <dbReference type="Proteomes" id="UP000295727"/>
    </source>
</evidence>
<sequence length="284" mass="31290">MSLVFLGVCSHGPGITARSERADPQQYQRAMEAYGRMRDALHAAKPDALVVIAAEHFANFFMNNMPSFAMGMSDGYEGPIEDPEWLRIARRRVPGSAAISRKLIDGVMQQADIAYCEEWKFDHGIMVPLHHLTPAYDLPVIPVNINCQCPPMTPLHRAYAFGQALREAIDRMPERIAVVGTGGISHWPCTPDSGTINVAWDQAFLARWCENDPRTLLDYTDEQTYRDGGQGGYEIRTFIAAAGAGHGARGEVWCYEPIPVFACGVTVGVMDVQPVLRKPEGVVG</sequence>
<reference evidence="2 3" key="1">
    <citation type="submission" date="2019-03" db="EMBL/GenBank/DDBJ databases">
        <title>Paraburkholderia sp. 7MH5, isolated from subtropical forest soil.</title>
        <authorList>
            <person name="Gao Z.-H."/>
            <person name="Qiu L.-H."/>
        </authorList>
    </citation>
    <scope>NUCLEOTIDE SEQUENCE [LARGE SCALE GENOMIC DNA]</scope>
    <source>
        <strain evidence="2 3">7MH5</strain>
    </source>
</reference>
<dbReference type="GO" id="GO:0008198">
    <property type="term" value="F:ferrous iron binding"/>
    <property type="evidence" value="ECO:0007669"/>
    <property type="project" value="InterPro"/>
</dbReference>
<protein>
    <submittedName>
        <fullName evidence="2">Extradiol ring-cleavage dioxygenase</fullName>
    </submittedName>
</protein>
<dbReference type="CDD" id="cd07359">
    <property type="entry name" value="PCA_45_Doxase_B_like"/>
    <property type="match status" value="1"/>
</dbReference>